<dbReference type="RefSeq" id="WP_104477692.1">
    <property type="nucleotide sequence ID" value="NZ_CP154825.1"/>
</dbReference>
<name>A0A2S6GZF7_9PSEU</name>
<organism evidence="1 2">
    <name type="scientific">Actinokineospora auranticolor</name>
    <dbReference type="NCBI Taxonomy" id="155976"/>
    <lineage>
        <taxon>Bacteria</taxon>
        <taxon>Bacillati</taxon>
        <taxon>Actinomycetota</taxon>
        <taxon>Actinomycetes</taxon>
        <taxon>Pseudonocardiales</taxon>
        <taxon>Pseudonocardiaceae</taxon>
        <taxon>Actinokineospora</taxon>
    </lineage>
</organism>
<dbReference type="EMBL" id="PTIX01000002">
    <property type="protein sequence ID" value="PPK70619.1"/>
    <property type="molecule type" value="Genomic_DNA"/>
</dbReference>
<protein>
    <submittedName>
        <fullName evidence="1">Uncharacterized protein</fullName>
    </submittedName>
</protein>
<gene>
    <name evidence="1" type="ORF">CLV40_102536</name>
</gene>
<evidence type="ECO:0000313" key="2">
    <source>
        <dbReference type="Proteomes" id="UP000239203"/>
    </source>
</evidence>
<proteinExistence type="predicted"/>
<comment type="caution">
    <text evidence="1">The sequence shown here is derived from an EMBL/GenBank/DDBJ whole genome shotgun (WGS) entry which is preliminary data.</text>
</comment>
<accession>A0A2S6GZF7</accession>
<evidence type="ECO:0000313" key="1">
    <source>
        <dbReference type="EMBL" id="PPK70619.1"/>
    </source>
</evidence>
<sequence>MSENPSVNKGFQVFGGTVNTGPVAIGDNAQVHTGQSPVELVDAIRRLLAARDDLPPEAAEVTEEVADELGQETVDKGRLARLLDTLVKLVAPVEPVATAVSDLSNAVAAISS</sequence>
<dbReference type="OrthoDB" id="3696927at2"/>
<keyword evidence="2" id="KW-1185">Reference proteome</keyword>
<dbReference type="Proteomes" id="UP000239203">
    <property type="component" value="Unassembled WGS sequence"/>
</dbReference>
<dbReference type="AlphaFoldDB" id="A0A2S6GZF7"/>
<reference evidence="1 2" key="1">
    <citation type="submission" date="2018-02" db="EMBL/GenBank/DDBJ databases">
        <title>Genomic Encyclopedia of Archaeal and Bacterial Type Strains, Phase II (KMG-II): from individual species to whole genera.</title>
        <authorList>
            <person name="Goeker M."/>
        </authorList>
    </citation>
    <scope>NUCLEOTIDE SEQUENCE [LARGE SCALE GENOMIC DNA]</scope>
    <source>
        <strain evidence="1 2">YU 961-1</strain>
    </source>
</reference>